<evidence type="ECO:0000259" key="6">
    <source>
        <dbReference type="PROSITE" id="PS50977"/>
    </source>
</evidence>
<protein>
    <submittedName>
        <fullName evidence="7">Bacterial regulatory proteins, tetR family</fullName>
    </submittedName>
</protein>
<dbReference type="Pfam" id="PF00440">
    <property type="entry name" value="TetR_N"/>
    <property type="match status" value="1"/>
</dbReference>
<dbReference type="InterPro" id="IPR001647">
    <property type="entry name" value="HTH_TetR"/>
</dbReference>
<dbReference type="Proteomes" id="UP000193307">
    <property type="component" value="Unassembled WGS sequence"/>
</dbReference>
<feature type="region of interest" description="Disordered" evidence="5">
    <location>
        <begin position="1"/>
        <end position="20"/>
    </location>
</feature>
<evidence type="ECO:0000256" key="1">
    <source>
        <dbReference type="ARBA" id="ARBA00023015"/>
    </source>
</evidence>
<dbReference type="PANTHER" id="PTHR30055:SF148">
    <property type="entry name" value="TETR-FAMILY TRANSCRIPTIONAL REGULATOR"/>
    <property type="match status" value="1"/>
</dbReference>
<dbReference type="SUPFAM" id="SSF48498">
    <property type="entry name" value="Tetracyclin repressor-like, C-terminal domain"/>
    <property type="match status" value="1"/>
</dbReference>
<accession>A0A1Y5RE03</accession>
<dbReference type="GO" id="GO:0003700">
    <property type="term" value="F:DNA-binding transcription factor activity"/>
    <property type="evidence" value="ECO:0007669"/>
    <property type="project" value="TreeGrafter"/>
</dbReference>
<gene>
    <name evidence="7" type="ORF">PAM7971_00214</name>
</gene>
<evidence type="ECO:0000256" key="2">
    <source>
        <dbReference type="ARBA" id="ARBA00023125"/>
    </source>
</evidence>
<keyword evidence="2 4" id="KW-0238">DNA-binding</keyword>
<reference evidence="7 8" key="1">
    <citation type="submission" date="2017-03" db="EMBL/GenBank/DDBJ databases">
        <authorList>
            <person name="Afonso C.L."/>
            <person name="Miller P.J."/>
            <person name="Scott M.A."/>
            <person name="Spackman E."/>
            <person name="Goraichik I."/>
            <person name="Dimitrov K.M."/>
            <person name="Suarez D.L."/>
            <person name="Swayne D.E."/>
        </authorList>
    </citation>
    <scope>NUCLEOTIDE SEQUENCE [LARGE SCALE GENOMIC DNA]</scope>
    <source>
        <strain evidence="7 8">CECT 7971</strain>
    </source>
</reference>
<evidence type="ECO:0000313" key="7">
    <source>
        <dbReference type="EMBL" id="SLN14048.1"/>
    </source>
</evidence>
<keyword evidence="8" id="KW-1185">Reference proteome</keyword>
<dbReference type="InterPro" id="IPR050109">
    <property type="entry name" value="HTH-type_TetR-like_transc_reg"/>
</dbReference>
<evidence type="ECO:0000256" key="5">
    <source>
        <dbReference type="SAM" id="MobiDB-lite"/>
    </source>
</evidence>
<dbReference type="Gene3D" id="1.10.357.10">
    <property type="entry name" value="Tetracycline Repressor, domain 2"/>
    <property type="match status" value="1"/>
</dbReference>
<dbReference type="SUPFAM" id="SSF46689">
    <property type="entry name" value="Homeodomain-like"/>
    <property type="match status" value="1"/>
</dbReference>
<feature type="domain" description="HTH tetR-type" evidence="6">
    <location>
        <begin position="21"/>
        <end position="81"/>
    </location>
</feature>
<name>A0A1Y5RE03_9RHOB</name>
<dbReference type="PANTHER" id="PTHR30055">
    <property type="entry name" value="HTH-TYPE TRANSCRIPTIONAL REGULATOR RUTR"/>
    <property type="match status" value="1"/>
</dbReference>
<dbReference type="InterPro" id="IPR036271">
    <property type="entry name" value="Tet_transcr_reg_TetR-rel_C_sf"/>
</dbReference>
<dbReference type="OrthoDB" id="9796019at2"/>
<dbReference type="AlphaFoldDB" id="A0A1Y5RE03"/>
<feature type="DNA-binding region" description="H-T-H motif" evidence="4">
    <location>
        <begin position="44"/>
        <end position="63"/>
    </location>
</feature>
<dbReference type="PROSITE" id="PS50977">
    <property type="entry name" value="HTH_TETR_2"/>
    <property type="match status" value="1"/>
</dbReference>
<keyword evidence="1" id="KW-0805">Transcription regulation</keyword>
<dbReference type="InterPro" id="IPR011075">
    <property type="entry name" value="TetR_C"/>
</dbReference>
<evidence type="ECO:0000256" key="3">
    <source>
        <dbReference type="ARBA" id="ARBA00023163"/>
    </source>
</evidence>
<organism evidence="7 8">
    <name type="scientific">Pacificibacter marinus</name>
    <dbReference type="NCBI Taxonomy" id="658057"/>
    <lineage>
        <taxon>Bacteria</taxon>
        <taxon>Pseudomonadati</taxon>
        <taxon>Pseudomonadota</taxon>
        <taxon>Alphaproteobacteria</taxon>
        <taxon>Rhodobacterales</taxon>
        <taxon>Roseobacteraceae</taxon>
        <taxon>Pacificibacter</taxon>
    </lineage>
</organism>
<evidence type="ECO:0000313" key="8">
    <source>
        <dbReference type="Proteomes" id="UP000193307"/>
    </source>
</evidence>
<dbReference type="RefSeq" id="WP_085847135.1">
    <property type="nucleotide sequence ID" value="NZ_FNZV01000001.1"/>
</dbReference>
<sequence>MSQNIKTDGTSRRSIGARQNPDTESAILDAALDLLLTKGPKGLTMDAVARKAKAGKATIYRWWPTRGALLLAIYGRIKGPHAHADTGQLETDISAFFDHVFAFWQGDAGRVFAQIIAQAQGDAEVAEALRQYRCDRIDDWLVVLKRADARGELSNDIAPEQIAEVIIALAWQHLLIDRLDAKGADLARIVASGILKGR</sequence>
<dbReference type="STRING" id="658057.SAMN04488032_101433"/>
<proteinExistence type="predicted"/>
<dbReference type="Gene3D" id="1.10.10.60">
    <property type="entry name" value="Homeodomain-like"/>
    <property type="match status" value="1"/>
</dbReference>
<dbReference type="InterPro" id="IPR009057">
    <property type="entry name" value="Homeodomain-like_sf"/>
</dbReference>
<keyword evidence="3" id="KW-0804">Transcription</keyword>
<evidence type="ECO:0000256" key="4">
    <source>
        <dbReference type="PROSITE-ProRule" id="PRU00335"/>
    </source>
</evidence>
<dbReference type="GO" id="GO:0000976">
    <property type="term" value="F:transcription cis-regulatory region binding"/>
    <property type="evidence" value="ECO:0007669"/>
    <property type="project" value="TreeGrafter"/>
</dbReference>
<dbReference type="EMBL" id="FWFW01000001">
    <property type="protein sequence ID" value="SLN14048.1"/>
    <property type="molecule type" value="Genomic_DNA"/>
</dbReference>
<dbReference type="Pfam" id="PF16859">
    <property type="entry name" value="TetR_C_11"/>
    <property type="match status" value="1"/>
</dbReference>